<keyword evidence="2" id="KW-1277">Toxin-antitoxin system</keyword>
<dbReference type="AlphaFoldDB" id="A0A286TYC7"/>
<reference evidence="9" key="1">
    <citation type="journal article" date="2017" name="Environ. Microbiol. Rep.">
        <title>Genetic Diversity of Marine Anaerobic Ammonium-Oxidizing Bacteria as Revealed by Genomic and Proteomic Analyses of 'Candidatus Scalindua japonica'.</title>
        <authorList>
            <person name="Oshiki M."/>
            <person name="Mizuto K."/>
            <person name="Kimura Z."/>
            <person name="Kindaichi T."/>
            <person name="Satoh H."/>
            <person name="Okabe S."/>
        </authorList>
    </citation>
    <scope>NUCLEOTIDE SEQUENCE [LARGE SCALE GENOMIC DNA]</scope>
    <source>
        <strain evidence="9">husup-a2</strain>
    </source>
</reference>
<dbReference type="RefSeq" id="WP_096894305.1">
    <property type="nucleotide sequence ID" value="NZ_BAOS01000015.1"/>
</dbReference>
<keyword evidence="8" id="KW-0449">Lipoprotein</keyword>
<dbReference type="Pfam" id="PF07927">
    <property type="entry name" value="HicA_toxin"/>
    <property type="match status" value="1"/>
</dbReference>
<dbReference type="InterPro" id="IPR012933">
    <property type="entry name" value="HicA_mRNA_interferase"/>
</dbReference>
<evidence type="ECO:0000313" key="9">
    <source>
        <dbReference type="Proteomes" id="UP000218542"/>
    </source>
</evidence>
<evidence type="ECO:0000256" key="6">
    <source>
        <dbReference type="ARBA" id="ARBA00022884"/>
    </source>
</evidence>
<dbReference type="GO" id="GO:0004519">
    <property type="term" value="F:endonuclease activity"/>
    <property type="evidence" value="ECO:0007669"/>
    <property type="project" value="UniProtKB-KW"/>
</dbReference>
<organism evidence="8 9">
    <name type="scientific">Candidatus Scalindua japonica</name>
    <dbReference type="NCBI Taxonomy" id="1284222"/>
    <lineage>
        <taxon>Bacteria</taxon>
        <taxon>Pseudomonadati</taxon>
        <taxon>Planctomycetota</taxon>
        <taxon>Candidatus Brocadiia</taxon>
        <taxon>Candidatus Brocadiales</taxon>
        <taxon>Candidatus Scalinduaceae</taxon>
        <taxon>Candidatus Scalindua</taxon>
    </lineage>
</organism>
<evidence type="ECO:0000256" key="5">
    <source>
        <dbReference type="ARBA" id="ARBA00022801"/>
    </source>
</evidence>
<sequence length="77" mass="9142">MKKELPIIKPKKVIKAILKANFYIHHQTGSHVQLRHIIKTNLRVTIPRHDRFDMPRHVLKSILRQAELSVDEFLELL</sequence>
<name>A0A286TYC7_9BACT</name>
<keyword evidence="5" id="KW-0378">Hydrolase</keyword>
<comment type="caution">
    <text evidence="8">The sequence shown here is derived from an EMBL/GenBank/DDBJ whole genome shotgun (WGS) entry which is preliminary data.</text>
</comment>
<evidence type="ECO:0000256" key="1">
    <source>
        <dbReference type="ARBA" id="ARBA00006620"/>
    </source>
</evidence>
<keyword evidence="3" id="KW-0540">Nuclease</keyword>
<evidence type="ECO:0000256" key="2">
    <source>
        <dbReference type="ARBA" id="ARBA00022649"/>
    </source>
</evidence>
<evidence type="ECO:0000256" key="3">
    <source>
        <dbReference type="ARBA" id="ARBA00022722"/>
    </source>
</evidence>
<evidence type="ECO:0000256" key="7">
    <source>
        <dbReference type="ARBA" id="ARBA00023016"/>
    </source>
</evidence>
<gene>
    <name evidence="8" type="ORF">SCALIN_C15_0050</name>
</gene>
<protein>
    <submittedName>
        <fullName evidence="8">Periplasmic or secreted lipoprotein</fullName>
    </submittedName>
</protein>
<dbReference type="SUPFAM" id="SSF54786">
    <property type="entry name" value="YcfA/nrd intein domain"/>
    <property type="match status" value="1"/>
</dbReference>
<dbReference type="InterPro" id="IPR038570">
    <property type="entry name" value="HicA_sf"/>
</dbReference>
<proteinExistence type="inferred from homology"/>
<keyword evidence="7" id="KW-0346">Stress response</keyword>
<keyword evidence="6" id="KW-0694">RNA-binding</keyword>
<dbReference type="GO" id="GO:0003729">
    <property type="term" value="F:mRNA binding"/>
    <property type="evidence" value="ECO:0007669"/>
    <property type="project" value="InterPro"/>
</dbReference>
<dbReference type="Gene3D" id="3.30.920.30">
    <property type="entry name" value="Hypothetical protein"/>
    <property type="match status" value="1"/>
</dbReference>
<dbReference type="EMBL" id="BAOS01000015">
    <property type="protein sequence ID" value="GAX60909.1"/>
    <property type="molecule type" value="Genomic_DNA"/>
</dbReference>
<keyword evidence="4" id="KW-0255">Endonuclease</keyword>
<dbReference type="GO" id="GO:0016787">
    <property type="term" value="F:hydrolase activity"/>
    <property type="evidence" value="ECO:0007669"/>
    <property type="project" value="UniProtKB-KW"/>
</dbReference>
<keyword evidence="9" id="KW-1185">Reference proteome</keyword>
<dbReference type="Proteomes" id="UP000218542">
    <property type="component" value="Unassembled WGS sequence"/>
</dbReference>
<dbReference type="OrthoDB" id="122574at2"/>
<evidence type="ECO:0000313" key="8">
    <source>
        <dbReference type="EMBL" id="GAX60909.1"/>
    </source>
</evidence>
<comment type="similarity">
    <text evidence="1">Belongs to the HicA mRNA interferase family.</text>
</comment>
<evidence type="ECO:0000256" key="4">
    <source>
        <dbReference type="ARBA" id="ARBA00022759"/>
    </source>
</evidence>
<accession>A0A286TYC7</accession>